<feature type="region of interest" description="Disordered" evidence="1">
    <location>
        <begin position="46"/>
        <end position="73"/>
    </location>
</feature>
<dbReference type="EMBL" id="KZ679675">
    <property type="protein sequence ID" value="PTB60467.1"/>
    <property type="molecule type" value="Genomic_DNA"/>
</dbReference>
<keyword evidence="2" id="KW-0812">Transmembrane</keyword>
<keyword evidence="2" id="KW-1133">Transmembrane helix</keyword>
<evidence type="ECO:0000313" key="4">
    <source>
        <dbReference type="Proteomes" id="UP000241690"/>
    </source>
</evidence>
<proteinExistence type="predicted"/>
<evidence type="ECO:0000256" key="2">
    <source>
        <dbReference type="SAM" id="Phobius"/>
    </source>
</evidence>
<reference evidence="3 4" key="1">
    <citation type="submission" date="2016-07" db="EMBL/GenBank/DDBJ databases">
        <title>Multiple horizontal gene transfer events from other fungi enriched the ability of initially mycotrophic Trichoderma (Ascomycota) to feed on dead plant biomass.</title>
        <authorList>
            <consortium name="DOE Joint Genome Institute"/>
            <person name="Aerts A."/>
            <person name="Atanasova L."/>
            <person name="Chenthamara K."/>
            <person name="Zhang J."/>
            <person name="Grujic M."/>
            <person name="Henrissat B."/>
            <person name="Kuo A."/>
            <person name="Salamov A."/>
            <person name="Lipzen A."/>
            <person name="Labutti K."/>
            <person name="Barry K."/>
            <person name="Miao Y."/>
            <person name="Rahimi M.J."/>
            <person name="Shen Q."/>
            <person name="Grigoriev I.V."/>
            <person name="Kubicek C.P."/>
            <person name="Druzhinina I.S."/>
        </authorList>
    </citation>
    <scope>NUCLEOTIDE SEQUENCE [LARGE SCALE GENOMIC DNA]</scope>
    <source>
        <strain evidence="3 4">CBS 226.95</strain>
    </source>
</reference>
<feature type="transmembrane region" description="Helical" evidence="2">
    <location>
        <begin position="20"/>
        <end position="37"/>
    </location>
</feature>
<evidence type="ECO:0000256" key="1">
    <source>
        <dbReference type="SAM" id="MobiDB-lite"/>
    </source>
</evidence>
<evidence type="ECO:0000313" key="3">
    <source>
        <dbReference type="EMBL" id="PTB60467.1"/>
    </source>
</evidence>
<keyword evidence="2" id="KW-0472">Membrane</keyword>
<dbReference type="RefSeq" id="XP_024780144.1">
    <property type="nucleotide sequence ID" value="XM_024913145.1"/>
</dbReference>
<keyword evidence="4" id="KW-1185">Reference proteome</keyword>
<accession>A0A2T4ATS2</accession>
<sequence>MNGEGRARTRRRRRDKEEEVGLVVARIMFCLSTYWMATIVSHGSIDRGGVAPMDEKENRLEPGQGKKYTHESW</sequence>
<dbReference type="AlphaFoldDB" id="A0A2T4ATS2"/>
<dbReference type="Proteomes" id="UP000241690">
    <property type="component" value="Unassembled WGS sequence"/>
</dbReference>
<protein>
    <submittedName>
        <fullName evidence="3">Uncharacterized protein</fullName>
    </submittedName>
</protein>
<name>A0A2T4ATS2_TRIHA</name>
<gene>
    <name evidence="3" type="ORF">M431DRAFT_182757</name>
</gene>
<organism evidence="3 4">
    <name type="scientific">Trichoderma harzianum CBS 226.95</name>
    <dbReference type="NCBI Taxonomy" id="983964"/>
    <lineage>
        <taxon>Eukaryota</taxon>
        <taxon>Fungi</taxon>
        <taxon>Dikarya</taxon>
        <taxon>Ascomycota</taxon>
        <taxon>Pezizomycotina</taxon>
        <taxon>Sordariomycetes</taxon>
        <taxon>Hypocreomycetidae</taxon>
        <taxon>Hypocreales</taxon>
        <taxon>Hypocreaceae</taxon>
        <taxon>Trichoderma</taxon>
    </lineage>
</organism>
<dbReference type="GeneID" id="36621706"/>